<dbReference type="EMBL" id="UGLW01000003">
    <property type="protein sequence ID" value="STV14603.1"/>
    <property type="molecule type" value="Genomic_DNA"/>
</dbReference>
<feature type="compositionally biased region" description="Basic residues" evidence="1">
    <location>
        <begin position="101"/>
        <end position="112"/>
    </location>
</feature>
<sequence length="112" mass="12392">MQYRQINPLARPPQLLDQRLGIQLAVEGEEQRHGMSENDGRIRHHSLSGLQGEALLLFGAKRASTLADLLANLLSGERDIGLYSHAGLITSRRNDTGKCNTGRHRPKTTLRG</sequence>
<gene>
    <name evidence="2" type="ORF">NCTC10313_05978</name>
</gene>
<protein>
    <submittedName>
        <fullName evidence="2">Uncharacterized protein</fullName>
    </submittedName>
</protein>
<proteinExistence type="predicted"/>
<dbReference type="AlphaFoldDB" id="A0A378AML3"/>
<accession>A0A378AML3</accession>
<reference evidence="2 3" key="1">
    <citation type="submission" date="2018-06" db="EMBL/GenBank/DDBJ databases">
        <authorList>
            <consortium name="Pathogen Informatics"/>
            <person name="Doyle S."/>
        </authorList>
    </citation>
    <scope>NUCLEOTIDE SEQUENCE [LARGE SCALE GENOMIC DNA]</scope>
    <source>
        <strain evidence="2 3">NCTC10313</strain>
    </source>
</reference>
<evidence type="ECO:0000313" key="2">
    <source>
        <dbReference type="EMBL" id="STV14603.1"/>
    </source>
</evidence>
<dbReference type="Proteomes" id="UP000254487">
    <property type="component" value="Unassembled WGS sequence"/>
</dbReference>
<evidence type="ECO:0000256" key="1">
    <source>
        <dbReference type="SAM" id="MobiDB-lite"/>
    </source>
</evidence>
<evidence type="ECO:0000313" key="3">
    <source>
        <dbReference type="Proteomes" id="UP000254487"/>
    </source>
</evidence>
<feature type="region of interest" description="Disordered" evidence="1">
    <location>
        <begin position="92"/>
        <end position="112"/>
    </location>
</feature>
<organism evidence="2 3">
    <name type="scientific">Klebsiella pneumoniae subsp. ozaenae</name>
    <dbReference type="NCBI Taxonomy" id="574"/>
    <lineage>
        <taxon>Bacteria</taxon>
        <taxon>Pseudomonadati</taxon>
        <taxon>Pseudomonadota</taxon>
        <taxon>Gammaproteobacteria</taxon>
        <taxon>Enterobacterales</taxon>
        <taxon>Enterobacteriaceae</taxon>
        <taxon>Klebsiella/Raoultella group</taxon>
        <taxon>Klebsiella</taxon>
        <taxon>Klebsiella pneumoniae complex</taxon>
    </lineage>
</organism>
<name>A0A378AML3_KLEPO</name>